<dbReference type="EnsemblPlants" id="evm.model.09.420">
    <property type="protein sequence ID" value="cds.evm.model.09.420"/>
    <property type="gene ID" value="evm.TU.09.420"/>
</dbReference>
<dbReference type="InterPro" id="IPR036397">
    <property type="entry name" value="RNaseH_sf"/>
</dbReference>
<organism evidence="1 2">
    <name type="scientific">Cannabis sativa</name>
    <name type="common">Hemp</name>
    <name type="synonym">Marijuana</name>
    <dbReference type="NCBI Taxonomy" id="3483"/>
    <lineage>
        <taxon>Eukaryota</taxon>
        <taxon>Viridiplantae</taxon>
        <taxon>Streptophyta</taxon>
        <taxon>Embryophyta</taxon>
        <taxon>Tracheophyta</taxon>
        <taxon>Spermatophyta</taxon>
        <taxon>Magnoliopsida</taxon>
        <taxon>eudicotyledons</taxon>
        <taxon>Gunneridae</taxon>
        <taxon>Pentapetalae</taxon>
        <taxon>rosids</taxon>
        <taxon>fabids</taxon>
        <taxon>Rosales</taxon>
        <taxon>Cannabaceae</taxon>
        <taxon>Cannabis</taxon>
    </lineage>
</organism>
<evidence type="ECO:0008006" key="3">
    <source>
        <dbReference type="Google" id="ProtNLM"/>
    </source>
</evidence>
<dbReference type="GO" id="GO:0003676">
    <property type="term" value="F:nucleic acid binding"/>
    <property type="evidence" value="ECO:0007669"/>
    <property type="project" value="InterPro"/>
</dbReference>
<reference evidence="1" key="2">
    <citation type="submission" date="2021-03" db="UniProtKB">
        <authorList>
            <consortium name="EnsemblPlants"/>
        </authorList>
    </citation>
    <scope>IDENTIFICATION</scope>
</reference>
<protein>
    <recommendedName>
        <fullName evidence="3">Reverse transcriptase Ty1/copia-type domain-containing protein</fullName>
    </recommendedName>
</protein>
<dbReference type="PANTHER" id="PTHR11439">
    <property type="entry name" value="GAG-POL-RELATED RETROTRANSPOSON"/>
    <property type="match status" value="1"/>
</dbReference>
<accession>A0A803QG52</accession>
<reference evidence="1" key="1">
    <citation type="submission" date="2018-11" db="EMBL/GenBank/DDBJ databases">
        <authorList>
            <person name="Grassa J C."/>
        </authorList>
    </citation>
    <scope>NUCLEOTIDE SEQUENCE [LARGE SCALE GENOMIC DNA]</scope>
</reference>
<dbReference type="Gramene" id="evm.model.09.420">
    <property type="protein sequence ID" value="cds.evm.model.09.420"/>
    <property type="gene ID" value="evm.TU.09.420"/>
</dbReference>
<dbReference type="AlphaFoldDB" id="A0A803QG52"/>
<dbReference type="SUPFAM" id="SSF53098">
    <property type="entry name" value="Ribonuclease H-like"/>
    <property type="match status" value="1"/>
</dbReference>
<dbReference type="Gene3D" id="3.30.420.10">
    <property type="entry name" value="Ribonuclease H-like superfamily/Ribonuclease H"/>
    <property type="match status" value="1"/>
</dbReference>
<dbReference type="EMBL" id="UZAU01000723">
    <property type="status" value="NOT_ANNOTATED_CDS"/>
    <property type="molecule type" value="Genomic_DNA"/>
</dbReference>
<name>A0A803QG52_CANSA</name>
<dbReference type="Proteomes" id="UP000596661">
    <property type="component" value="Chromosome 9"/>
</dbReference>
<keyword evidence="2" id="KW-1185">Reference proteome</keyword>
<proteinExistence type="predicted"/>
<dbReference type="InterPro" id="IPR012337">
    <property type="entry name" value="RNaseH-like_sf"/>
</dbReference>
<evidence type="ECO:0000313" key="2">
    <source>
        <dbReference type="Proteomes" id="UP000596661"/>
    </source>
</evidence>
<sequence>HKNVGGFGFGDLIHVQSKALDLGLDQASEEAQAILIISLSISSRRELRALSSNEGEIHKFPFSSSQTVYTKPLELIHSDLWGPSPKLSSSSYRYYVHFIDAYNRYTWVFLLKIKSEALPFKTQVEKEFECFIKALQSDWGDTIFVTPTAVEQPTPAPLTPTNRHPMDPKWLAAMQTEIKALTQKKTWVKVHLPPGRKAIGCKWVYKEKQNSDESVTQYKARPEISYAVNKVSQFMQTPLEAHWKTIKKILRYLNGTLDYGLHMKPSTSLTLTSFCDADWASDPDDRRSTLGLCVYLGSNIVSWSSKKQRTVSRSSTEAESPSLAQTTTEDIWVQALLSEIGVKIPKPPTIWCDNQSTVLMAANSFSMQEQSISNWTSILSRKGSQQTTLCSTYISL</sequence>
<evidence type="ECO:0000313" key="1">
    <source>
        <dbReference type="EnsemblPlants" id="cds.evm.model.09.420"/>
    </source>
</evidence>
<dbReference type="OMA" id="ATDHITH"/>
<dbReference type="CDD" id="cd09272">
    <property type="entry name" value="RNase_HI_RT_Ty1"/>
    <property type="match status" value="1"/>
</dbReference>
<dbReference type="PANTHER" id="PTHR11439:SF455">
    <property type="entry name" value="RLK (RECEPTOR-LIKE PROTEIN KINASE) 8, PUTATIVE-RELATED"/>
    <property type="match status" value="1"/>
</dbReference>